<evidence type="ECO:0000256" key="1">
    <source>
        <dbReference type="SAM" id="SignalP"/>
    </source>
</evidence>
<feature type="chain" id="PRO_5045308444" evidence="1">
    <location>
        <begin position="22"/>
        <end position="131"/>
    </location>
</feature>
<gene>
    <name evidence="2" type="ORF">RF683_01340</name>
</gene>
<sequence length="131" mass="15768">MIQLNLKKIFIILFYSCLISAQNNTNQNLEKELLKVKNQAFCDCYYQATTNEPVKYKDGSTYIQLINLKGEYIFQNEDYSKMITDWNKKEYKSYDSNNNLYLMKCLDFYNSEELKKFINSIRENELRLMKN</sequence>
<dbReference type="RefSeq" id="WP_309532436.1">
    <property type="nucleotide sequence ID" value="NZ_CP133721.1"/>
</dbReference>
<dbReference type="Proteomes" id="UP001180481">
    <property type="component" value="Chromosome"/>
</dbReference>
<evidence type="ECO:0000313" key="3">
    <source>
        <dbReference type="Proteomes" id="UP001180481"/>
    </source>
</evidence>
<keyword evidence="3" id="KW-1185">Reference proteome</keyword>
<accession>A0ABY9RD97</accession>
<organism evidence="2 3">
    <name type="scientific">Flavobacterium nakdongensis</name>
    <dbReference type="NCBI Taxonomy" id="3073563"/>
    <lineage>
        <taxon>Bacteria</taxon>
        <taxon>Pseudomonadati</taxon>
        <taxon>Bacteroidota</taxon>
        <taxon>Flavobacteriia</taxon>
        <taxon>Flavobacteriales</taxon>
        <taxon>Flavobacteriaceae</taxon>
        <taxon>Flavobacterium</taxon>
    </lineage>
</organism>
<dbReference type="InterPro" id="IPR038314">
    <property type="entry name" value="T6SS_sf"/>
</dbReference>
<dbReference type="EMBL" id="CP133721">
    <property type="protein sequence ID" value="WMW78116.1"/>
    <property type="molecule type" value="Genomic_DNA"/>
</dbReference>
<name>A0ABY9RD97_9FLAO</name>
<evidence type="ECO:0000313" key="2">
    <source>
        <dbReference type="EMBL" id="WMW78116.1"/>
    </source>
</evidence>
<keyword evidence="1" id="KW-0732">Signal</keyword>
<dbReference type="Gene3D" id="1.20.120.1620">
    <property type="match status" value="1"/>
</dbReference>
<protein>
    <submittedName>
        <fullName evidence="2">Uncharacterized protein</fullName>
    </submittedName>
</protein>
<reference evidence="2" key="1">
    <citation type="submission" date="2023-09" db="EMBL/GenBank/DDBJ databases">
        <title>Flavobacterium sp. 20NA77.7 isolated from freshwater.</title>
        <authorList>
            <person name="Le V."/>
            <person name="Ko S.-R."/>
            <person name="Ahn C.-Y."/>
            <person name="Oh H.-M."/>
        </authorList>
    </citation>
    <scope>NUCLEOTIDE SEQUENCE</scope>
    <source>
        <strain evidence="2">20NA77.7</strain>
    </source>
</reference>
<feature type="signal peptide" evidence="1">
    <location>
        <begin position="1"/>
        <end position="21"/>
    </location>
</feature>
<proteinExistence type="predicted"/>